<keyword evidence="4" id="KW-1185">Reference proteome</keyword>
<dbReference type="SUPFAM" id="SSF51735">
    <property type="entry name" value="NAD(P)-binding Rossmann-fold domains"/>
    <property type="match status" value="1"/>
</dbReference>
<dbReference type="EMBL" id="LMCB01000001">
    <property type="protein sequence ID" value="KZL22042.1"/>
    <property type="molecule type" value="Genomic_DNA"/>
</dbReference>
<feature type="domain" description="NAD-dependent epimerase/dehydratase" evidence="2">
    <location>
        <begin position="81"/>
        <end position="209"/>
    </location>
</feature>
<dbReference type="PANTHER" id="PTHR43574">
    <property type="entry name" value="EPIMERASE-RELATED"/>
    <property type="match status" value="1"/>
</dbReference>
<keyword evidence="1" id="KW-0520">NAD</keyword>
<dbReference type="Pfam" id="PF01370">
    <property type="entry name" value="Epimerase"/>
    <property type="match status" value="1"/>
</dbReference>
<sequence length="287" mass="31139">MRLLILGAGYSARHFVKMFGTEFSWIGGTTRSPEKAAELQAIGIHPIVFDGISASAQLLEAISTATHILVSAAPTADGDPLLNAARDAVAEANPKVICYLSTIGVYGDHKGRWITENADCNPISTRSKQRLAAEKQWLSFSDETGIPVSILRLAGIYGRGQNALCNLDKGTARRIIKEGQVFNRIHVMDIAGAIQHAFEDNASGIYNVCDDAPCPPEDVVEYAARLMGVAPPPAVAFEDADLSPMAITFYGEVKRASNAKLKGALGYKFKFPTYREALDYMWENGWS</sequence>
<dbReference type="PATRIC" id="fig|989403.3.peg.70"/>
<dbReference type="AlphaFoldDB" id="A0A166B9E2"/>
<protein>
    <submittedName>
        <fullName evidence="3">NAD dependent epimerase/dehydratase family protein</fullName>
    </submittedName>
</protein>
<evidence type="ECO:0000313" key="4">
    <source>
        <dbReference type="Proteomes" id="UP000076577"/>
    </source>
</evidence>
<gene>
    <name evidence="3" type="ORF">PsAD2_00067</name>
</gene>
<dbReference type="InterPro" id="IPR001509">
    <property type="entry name" value="Epimerase_deHydtase"/>
</dbReference>
<accession>A0A166B9E2</accession>
<dbReference type="CDD" id="cd05266">
    <property type="entry name" value="SDR_a4"/>
    <property type="match status" value="1"/>
</dbReference>
<dbReference type="InterPro" id="IPR036291">
    <property type="entry name" value="NAD(P)-bd_dom_sf"/>
</dbReference>
<dbReference type="STRING" id="989403.SAMN05421798_103133"/>
<dbReference type="Gene3D" id="3.40.50.720">
    <property type="entry name" value="NAD(P)-binding Rossmann-like Domain"/>
    <property type="match status" value="1"/>
</dbReference>
<evidence type="ECO:0000259" key="2">
    <source>
        <dbReference type="Pfam" id="PF01370"/>
    </source>
</evidence>
<comment type="caution">
    <text evidence="3">The sequence shown here is derived from an EMBL/GenBank/DDBJ whole genome shotgun (WGS) entry which is preliminary data.</text>
</comment>
<evidence type="ECO:0000313" key="3">
    <source>
        <dbReference type="EMBL" id="KZL22042.1"/>
    </source>
</evidence>
<dbReference type="RefSeq" id="WP_068000444.1">
    <property type="nucleotide sequence ID" value="NZ_FOFM01000003.1"/>
</dbReference>
<dbReference type="OrthoDB" id="9808276at2"/>
<organism evidence="3 4">
    <name type="scientific">Pseudovibrio axinellae</name>
    <dbReference type="NCBI Taxonomy" id="989403"/>
    <lineage>
        <taxon>Bacteria</taxon>
        <taxon>Pseudomonadati</taxon>
        <taxon>Pseudomonadota</taxon>
        <taxon>Alphaproteobacteria</taxon>
        <taxon>Hyphomicrobiales</taxon>
        <taxon>Stappiaceae</taxon>
        <taxon>Pseudovibrio</taxon>
    </lineage>
</organism>
<name>A0A166B9E2_9HYPH</name>
<reference evidence="3 4" key="1">
    <citation type="journal article" date="2016" name="Front. Microbiol.">
        <title>Comparative Genomic Analysis Reveals a Diverse Repertoire of Genes Involved in Prokaryote-Eukaryote Interactions within the Pseudovibrio Genus.</title>
        <authorList>
            <person name="Romano S."/>
            <person name="Fernandez-Guerra A."/>
            <person name="Reen F.J."/>
            <person name="Glockner F.O."/>
            <person name="Crowley S.P."/>
            <person name="O'Sullivan O."/>
            <person name="Cotter P.D."/>
            <person name="Adams C."/>
            <person name="Dobson A.D."/>
            <person name="O'Gara F."/>
        </authorList>
    </citation>
    <scope>NUCLEOTIDE SEQUENCE [LARGE SCALE GENOMIC DNA]</scope>
    <source>
        <strain evidence="3 4">Ad2</strain>
    </source>
</reference>
<evidence type="ECO:0000256" key="1">
    <source>
        <dbReference type="ARBA" id="ARBA00023027"/>
    </source>
</evidence>
<proteinExistence type="predicted"/>
<dbReference type="Proteomes" id="UP000076577">
    <property type="component" value="Unassembled WGS sequence"/>
</dbReference>